<dbReference type="OMA" id="TRMLCSK"/>
<sequence>MSSPLDSIRTSAATTLNSKSTTSAATTITTTSISTAVLAASADVNPILVNTSHSAPPVTPAPPPPVDESLSIAKKLYDEEFVSIAPEEYIQFLAANDDESSRIRTHYMNLFQWPSDLLQSTRMLCSKLYLKGESQEIDRILSSFTKSYLKQHPQNVFATRNFEQIYIIIYSLILLNTALHNSEVNKKSRISQQDFIKDTFGTFIQQSRSRSSLTVKQRIIIERELSRYYDDLAKNELHLKTTTSNSSEPSLHRRTSKRETSRSTTDSSHTSHTSYSTALSRQISNSSGSIWSVDTNSVVKRINTGTSDISNLSHQPFYRHKERVGLARALATDKENQQRKMLGQHSHASFTSQTTTTTTNRHHIQVRPSMDDLLYQQPVNKRKSFASLQSRESNVSAANIGDDTLSLLSFETVSLHEDDVDDTNNHMDNFLVDNYEDDYDLTLELQGSPYLKEGLLKLRIMNNEQQDTASITSEQQSYTGRFKSFFKKPRVPKPQSQPLLHHKFVENFVVVCKGELSLYSFDPKIIKKQKKKERQIDDDDDEIGDGNWLKNAAKIGNYNLCSTLAQLETPVVSAGKKTYQWSLTFPATSNKKAAMKFLFQAGTKEIALEYVNACNFWAAKITAIPTLEESVSSIEYGWTNLEYLIAHSDMFKKSKNIMKWEPIVQGIYLSKYIINDEDPNHLGMMRQFMKTLKYYNNLKKLYFEFLQKKHTFVKELPKATYNCSNYSRVLSNYAIKINQYKDEIKKYKNYLIMLGFGLQLRFDLEDKDKETEEEKVSDSSEANEATQVESEEDQLTTVIKSEIKKMFLSIKDIAGVIPTFEASKSISDIAQLQLRQQQDQFHMVKSPKTFTLSELQNSESGHHHQQLSQSMKHTYQTIDEEPEEPEEEIQPNEKPMVFIEQPHLNVVLEKTEDIETVSGPLVVV</sequence>
<dbReference type="GO" id="GO:0005737">
    <property type="term" value="C:cytoplasm"/>
    <property type="evidence" value="ECO:0007669"/>
    <property type="project" value="UniProtKB-SubCell"/>
</dbReference>
<feature type="region of interest" description="Disordered" evidence="11">
    <location>
        <begin position="769"/>
        <end position="793"/>
    </location>
</feature>
<feature type="compositionally biased region" description="Low complexity" evidence="11">
    <location>
        <begin position="262"/>
        <end position="277"/>
    </location>
</feature>
<dbReference type="RefSeq" id="XP_007377647.1">
    <property type="nucleotide sequence ID" value="XM_007377585.1"/>
</dbReference>
<dbReference type="eggNOG" id="KOG0929">
    <property type="taxonomic scope" value="Eukaryota"/>
</dbReference>
<keyword evidence="7" id="KW-0472">Membrane</keyword>
<feature type="domain" description="SEC7" evidence="12">
    <location>
        <begin position="38"/>
        <end position="235"/>
    </location>
</feature>
<feature type="region of interest" description="Disordered" evidence="11">
    <location>
        <begin position="240"/>
        <end position="280"/>
    </location>
</feature>
<reference evidence="13 14" key="1">
    <citation type="journal article" date="2011" name="Proc. Natl. Acad. Sci. U.S.A.">
        <title>Comparative genomics of xylose-fermenting fungi for enhanced biofuel production.</title>
        <authorList>
            <person name="Wohlbach D.J."/>
            <person name="Kuo A."/>
            <person name="Sato T.K."/>
            <person name="Potts K.M."/>
            <person name="Salamov A.A."/>
            <person name="LaButti K.M."/>
            <person name="Sun H."/>
            <person name="Clum A."/>
            <person name="Pangilinan J.L."/>
            <person name="Lindquist E.A."/>
            <person name="Lucas S."/>
            <person name="Lapidus A."/>
            <person name="Jin M."/>
            <person name="Gunawan C."/>
            <person name="Balan V."/>
            <person name="Dale B.E."/>
            <person name="Jeffries T.W."/>
            <person name="Zinkel R."/>
            <person name="Barry K.W."/>
            <person name="Grigoriev I.V."/>
            <person name="Gasch A.P."/>
        </authorList>
    </citation>
    <scope>NUCLEOTIDE SEQUENCE [LARGE SCALE GENOMIC DNA]</scope>
    <source>
        <strain evidence="14">NRRL Y-27907 / 11-Y1</strain>
    </source>
</reference>
<evidence type="ECO:0000256" key="11">
    <source>
        <dbReference type="SAM" id="MobiDB-lite"/>
    </source>
</evidence>
<keyword evidence="14" id="KW-1185">Reference proteome</keyword>
<comment type="subcellular location">
    <subcellularLocation>
        <location evidence="2">Bud neck</location>
    </subcellularLocation>
    <subcellularLocation>
        <location evidence="8">Bud tip</location>
    </subcellularLocation>
    <subcellularLocation>
        <location evidence="1">Cell membrane</location>
        <topology evidence="1">Peripheral membrane protein</topology>
    </subcellularLocation>
    <subcellularLocation>
        <location evidence="3">Cytoplasm</location>
    </subcellularLocation>
</comment>
<evidence type="ECO:0000313" key="14">
    <source>
        <dbReference type="Proteomes" id="UP000000709"/>
    </source>
</evidence>
<dbReference type="Pfam" id="PF01369">
    <property type="entry name" value="Sec7"/>
    <property type="match status" value="1"/>
</dbReference>
<evidence type="ECO:0000256" key="8">
    <source>
        <dbReference type="ARBA" id="ARBA00037853"/>
    </source>
</evidence>
<name>G3AV78_SPAPN</name>
<gene>
    <name evidence="13" type="ORF">SPAPADRAFT_144747</name>
</gene>
<accession>G3AV78</accession>
<dbReference type="InterPro" id="IPR023394">
    <property type="entry name" value="Sec7_C_sf"/>
</dbReference>
<dbReference type="HOGENOM" id="CLU_008870_0_0_1"/>
<dbReference type="Gene3D" id="2.30.29.30">
    <property type="entry name" value="Pleckstrin-homology domain (PH domain)/Phosphotyrosine-binding domain (PTB)"/>
    <property type="match status" value="1"/>
</dbReference>
<evidence type="ECO:0000259" key="12">
    <source>
        <dbReference type="PROSITE" id="PS50190"/>
    </source>
</evidence>
<protein>
    <recommendedName>
        <fullName evidence="10">Guanine-nucleotide exchange factor YEL1</fullName>
    </recommendedName>
</protein>
<dbReference type="PANTHER" id="PTHR10663:SF405">
    <property type="entry name" value="ARF GUANINE NUCLEOTIDE EXCHANGE FACTOR SYT1"/>
    <property type="match status" value="1"/>
</dbReference>
<keyword evidence="4" id="KW-1003">Cell membrane</keyword>
<dbReference type="GO" id="GO:0005886">
    <property type="term" value="C:plasma membrane"/>
    <property type="evidence" value="ECO:0007669"/>
    <property type="project" value="UniProtKB-SubCell"/>
</dbReference>
<comment type="similarity">
    <text evidence="9">Belongs to the YEL1 family.</text>
</comment>
<evidence type="ECO:0000256" key="2">
    <source>
        <dbReference type="ARBA" id="ARBA00004266"/>
    </source>
</evidence>
<dbReference type="InParanoid" id="G3AV78"/>
<dbReference type="Pfam" id="PF23633">
    <property type="entry name" value="PH_GEF_YEL1"/>
    <property type="match status" value="1"/>
</dbReference>
<evidence type="ECO:0000256" key="6">
    <source>
        <dbReference type="ARBA" id="ARBA00022658"/>
    </source>
</evidence>
<organism evidence="14">
    <name type="scientific">Spathaspora passalidarum (strain NRRL Y-27907 / 11-Y1)</name>
    <dbReference type="NCBI Taxonomy" id="619300"/>
    <lineage>
        <taxon>Eukaryota</taxon>
        <taxon>Fungi</taxon>
        <taxon>Dikarya</taxon>
        <taxon>Ascomycota</taxon>
        <taxon>Saccharomycotina</taxon>
        <taxon>Pichiomycetes</taxon>
        <taxon>Debaryomycetaceae</taxon>
        <taxon>Spathaspora</taxon>
    </lineage>
</organism>
<evidence type="ECO:0000256" key="9">
    <source>
        <dbReference type="ARBA" id="ARBA00038404"/>
    </source>
</evidence>
<evidence type="ECO:0000313" key="13">
    <source>
        <dbReference type="EMBL" id="EGW29881.1"/>
    </source>
</evidence>
<evidence type="ECO:0000256" key="7">
    <source>
        <dbReference type="ARBA" id="ARBA00023136"/>
    </source>
</evidence>
<proteinExistence type="inferred from homology"/>
<dbReference type="FunCoup" id="G3AV78">
    <property type="interactions" value="13"/>
</dbReference>
<dbReference type="InterPro" id="IPR011993">
    <property type="entry name" value="PH-like_dom_sf"/>
</dbReference>
<evidence type="ECO:0000256" key="3">
    <source>
        <dbReference type="ARBA" id="ARBA00004496"/>
    </source>
</evidence>
<dbReference type="OrthoDB" id="2157641at2759"/>
<dbReference type="PANTHER" id="PTHR10663">
    <property type="entry name" value="GUANYL-NUCLEOTIDE EXCHANGE FACTOR"/>
    <property type="match status" value="1"/>
</dbReference>
<dbReference type="GO" id="GO:0005934">
    <property type="term" value="C:cellular bud tip"/>
    <property type="evidence" value="ECO:0007669"/>
    <property type="project" value="UniProtKB-SubCell"/>
</dbReference>
<dbReference type="SUPFAM" id="SSF48425">
    <property type="entry name" value="Sec7 domain"/>
    <property type="match status" value="1"/>
</dbReference>
<evidence type="ECO:0000256" key="5">
    <source>
        <dbReference type="ARBA" id="ARBA00022490"/>
    </source>
</evidence>
<feature type="compositionally biased region" description="Polar residues" evidence="11">
    <location>
        <begin position="240"/>
        <end position="249"/>
    </location>
</feature>
<dbReference type="GeneID" id="18870661"/>
<dbReference type="InterPro" id="IPR056468">
    <property type="entry name" value="PH_GEF_YEL1"/>
</dbReference>
<dbReference type="KEGG" id="spaa:SPAPADRAFT_144747"/>
<dbReference type="GO" id="GO:0005935">
    <property type="term" value="C:cellular bud neck"/>
    <property type="evidence" value="ECO:0007669"/>
    <property type="project" value="UniProtKB-SubCell"/>
</dbReference>
<feature type="region of interest" description="Disordered" evidence="11">
    <location>
        <begin position="341"/>
        <end position="361"/>
    </location>
</feature>
<dbReference type="GO" id="GO:0005085">
    <property type="term" value="F:guanyl-nucleotide exchange factor activity"/>
    <property type="evidence" value="ECO:0007669"/>
    <property type="project" value="UniProtKB-KW"/>
</dbReference>
<dbReference type="GO" id="GO:0032012">
    <property type="term" value="P:regulation of ARF protein signal transduction"/>
    <property type="evidence" value="ECO:0007669"/>
    <property type="project" value="InterPro"/>
</dbReference>
<dbReference type="STRING" id="619300.G3AV78"/>
<dbReference type="SMART" id="SM00222">
    <property type="entry name" value="Sec7"/>
    <property type="match status" value="1"/>
</dbReference>
<keyword evidence="5" id="KW-0963">Cytoplasm</keyword>
<dbReference type="PROSITE" id="PS50190">
    <property type="entry name" value="SEC7"/>
    <property type="match status" value="1"/>
</dbReference>
<evidence type="ECO:0000256" key="10">
    <source>
        <dbReference type="ARBA" id="ARBA00040041"/>
    </source>
</evidence>
<dbReference type="AlphaFoldDB" id="G3AV78"/>
<dbReference type="Proteomes" id="UP000000709">
    <property type="component" value="Unassembled WGS sequence"/>
</dbReference>
<feature type="compositionally biased region" description="Basic and acidic residues" evidence="11">
    <location>
        <begin position="769"/>
        <end position="778"/>
    </location>
</feature>
<dbReference type="InterPro" id="IPR035999">
    <property type="entry name" value="Sec7_dom_sf"/>
</dbReference>
<dbReference type="EMBL" id="GL996506">
    <property type="protein sequence ID" value="EGW29881.1"/>
    <property type="molecule type" value="Genomic_DNA"/>
</dbReference>
<evidence type="ECO:0000256" key="1">
    <source>
        <dbReference type="ARBA" id="ARBA00004202"/>
    </source>
</evidence>
<keyword evidence="6" id="KW-0344">Guanine-nucleotide releasing factor</keyword>
<evidence type="ECO:0000256" key="4">
    <source>
        <dbReference type="ARBA" id="ARBA00022475"/>
    </source>
</evidence>
<dbReference type="InterPro" id="IPR000904">
    <property type="entry name" value="Sec7_dom"/>
</dbReference>
<dbReference type="Gene3D" id="1.10.1000.11">
    <property type="entry name" value="Arf Nucleotide-binding Site Opener,domain 2"/>
    <property type="match status" value="1"/>
</dbReference>